<feature type="region of interest" description="Disordered" evidence="1">
    <location>
        <begin position="161"/>
        <end position="188"/>
    </location>
</feature>
<dbReference type="AlphaFoldDB" id="A0AB34K771"/>
<organism evidence="2 3">
    <name type="scientific">Prymnesium parvum</name>
    <name type="common">Toxic golden alga</name>
    <dbReference type="NCBI Taxonomy" id="97485"/>
    <lineage>
        <taxon>Eukaryota</taxon>
        <taxon>Haptista</taxon>
        <taxon>Haptophyta</taxon>
        <taxon>Prymnesiophyceae</taxon>
        <taxon>Prymnesiales</taxon>
        <taxon>Prymnesiaceae</taxon>
        <taxon>Prymnesium</taxon>
    </lineage>
</organism>
<feature type="compositionally biased region" description="Low complexity" evidence="1">
    <location>
        <begin position="40"/>
        <end position="84"/>
    </location>
</feature>
<reference evidence="2 3" key="1">
    <citation type="journal article" date="2024" name="Science">
        <title>Giant polyketide synthase enzymes in the biosynthesis of giant marine polyether toxins.</title>
        <authorList>
            <person name="Fallon T.R."/>
            <person name="Shende V.V."/>
            <person name="Wierzbicki I.H."/>
            <person name="Pendleton A.L."/>
            <person name="Watervoot N.F."/>
            <person name="Auber R.P."/>
            <person name="Gonzalez D.J."/>
            <person name="Wisecaver J.H."/>
            <person name="Moore B.S."/>
        </authorList>
    </citation>
    <scope>NUCLEOTIDE SEQUENCE [LARGE SCALE GENOMIC DNA]</scope>
    <source>
        <strain evidence="2 3">12B1</strain>
    </source>
</reference>
<gene>
    <name evidence="2" type="ORF">AB1Y20_000111</name>
</gene>
<evidence type="ECO:0000256" key="1">
    <source>
        <dbReference type="SAM" id="MobiDB-lite"/>
    </source>
</evidence>
<dbReference type="EMBL" id="JBGBPQ010000001">
    <property type="protein sequence ID" value="KAL1529152.1"/>
    <property type="molecule type" value="Genomic_DNA"/>
</dbReference>
<sequence>MRNSPGQPRTPEVGRRKTTCLSPGTPEALRHCRSSQDHTPYASPRASASPSFSFDFSSRQESSSLARECLSESSSSSQCDSVSRMRGPPSGQRRGFMSTETFLPALSRRPRLLELHTRHLGLVGKSAAELAAGTDDPLSLEGALRTLDVFRACGPLHERGGATPALRLASESPQDAGETEAPSSEAGGAELELSAHEAKLERTMAALQRGDPNTRTKRAACARAYANLRYAQCSRAS</sequence>
<protein>
    <submittedName>
        <fullName evidence="2">Uncharacterized protein</fullName>
    </submittedName>
</protein>
<proteinExistence type="predicted"/>
<keyword evidence="3" id="KW-1185">Reference proteome</keyword>
<feature type="region of interest" description="Disordered" evidence="1">
    <location>
        <begin position="1"/>
        <end position="96"/>
    </location>
</feature>
<name>A0AB34K771_PRYPA</name>
<accession>A0AB34K771</accession>
<evidence type="ECO:0000313" key="2">
    <source>
        <dbReference type="EMBL" id="KAL1529152.1"/>
    </source>
</evidence>
<dbReference type="Proteomes" id="UP001515480">
    <property type="component" value="Unassembled WGS sequence"/>
</dbReference>
<comment type="caution">
    <text evidence="2">The sequence shown here is derived from an EMBL/GenBank/DDBJ whole genome shotgun (WGS) entry which is preliminary data.</text>
</comment>
<evidence type="ECO:0000313" key="3">
    <source>
        <dbReference type="Proteomes" id="UP001515480"/>
    </source>
</evidence>